<dbReference type="SUPFAM" id="SSF46565">
    <property type="entry name" value="Chaperone J-domain"/>
    <property type="match status" value="1"/>
</dbReference>
<evidence type="ECO:0000256" key="1">
    <source>
        <dbReference type="SAM" id="MobiDB-lite"/>
    </source>
</evidence>
<dbReference type="PANTHER" id="PTHR46620:SF1">
    <property type="entry name" value="J DOMAIN-CONTAINING PROTEIN SPF31"/>
    <property type="match status" value="1"/>
</dbReference>
<dbReference type="InterPro" id="IPR036869">
    <property type="entry name" value="J_dom_sf"/>
</dbReference>
<feature type="compositionally biased region" description="Basic and acidic residues" evidence="1">
    <location>
        <begin position="202"/>
        <end position="233"/>
    </location>
</feature>
<organism evidence="3 4">
    <name type="scientific">Rhizoctonia solani</name>
    <dbReference type="NCBI Taxonomy" id="456999"/>
    <lineage>
        <taxon>Eukaryota</taxon>
        <taxon>Fungi</taxon>
        <taxon>Dikarya</taxon>
        <taxon>Basidiomycota</taxon>
        <taxon>Agaricomycotina</taxon>
        <taxon>Agaricomycetes</taxon>
        <taxon>Cantharellales</taxon>
        <taxon>Ceratobasidiaceae</taxon>
        <taxon>Rhizoctonia</taxon>
    </lineage>
</organism>
<evidence type="ECO:0000313" key="4">
    <source>
        <dbReference type="Proteomes" id="UP000663853"/>
    </source>
</evidence>
<name>A0A8H3DDS7_9AGAM</name>
<evidence type="ECO:0000313" key="3">
    <source>
        <dbReference type="EMBL" id="CAE6519114.1"/>
    </source>
</evidence>
<dbReference type="PANTHER" id="PTHR46620">
    <property type="entry name" value="J DOMAIN-CONTAINING PROTEIN SPF31"/>
    <property type="match status" value="1"/>
</dbReference>
<feature type="region of interest" description="Disordered" evidence="1">
    <location>
        <begin position="1"/>
        <end position="47"/>
    </location>
</feature>
<proteinExistence type="predicted"/>
<gene>
    <name evidence="3" type="ORF">RDB_LOCUS143269</name>
</gene>
<feature type="region of interest" description="Disordered" evidence="1">
    <location>
        <begin position="202"/>
        <end position="252"/>
    </location>
</feature>
<dbReference type="SMART" id="SM00271">
    <property type="entry name" value="DnaJ"/>
    <property type="match status" value="1"/>
</dbReference>
<feature type="compositionally biased region" description="Basic and acidic residues" evidence="1">
    <location>
        <begin position="12"/>
        <end position="30"/>
    </location>
</feature>
<accession>A0A8H3DDS7</accession>
<sequence length="252" mass="28483">MAPSPSPATKPESPKVQDPESSSSKKERSSNPKPSSKVEQPLSTDELDKLLSREASAFQRDVEVDRILKAFKLNPYDLLGLDPTCTPADIKKRYRHLSLFIHPDKATHPSATDAFDLLKKAEAELSDQAKRDELDAVMLEARAQTLKANSLPPGTNDTDSRVLALVPSFKEQIRARARDILIDEEVRRRKAIKMNLANEGLEARRKEEEATAKKRKAEEDARWEDNREQRVDSWRSFNSGKKKKKTKLNVLG</sequence>
<comment type="caution">
    <text evidence="3">The sequence shown here is derived from an EMBL/GenBank/DDBJ whole genome shotgun (WGS) entry which is preliminary data.</text>
</comment>
<reference evidence="3" key="1">
    <citation type="submission" date="2021-01" db="EMBL/GenBank/DDBJ databases">
        <authorList>
            <person name="Kaushik A."/>
        </authorList>
    </citation>
    <scope>NUCLEOTIDE SEQUENCE</scope>
    <source>
        <strain evidence="3">AG6-10EEA</strain>
    </source>
</reference>
<dbReference type="Gene3D" id="1.10.287.110">
    <property type="entry name" value="DnaJ domain"/>
    <property type="match status" value="1"/>
</dbReference>
<dbReference type="InterPro" id="IPR001623">
    <property type="entry name" value="DnaJ_domain"/>
</dbReference>
<feature type="compositionally biased region" description="Basic residues" evidence="1">
    <location>
        <begin position="240"/>
        <end position="252"/>
    </location>
</feature>
<protein>
    <recommendedName>
        <fullName evidence="2">J domain-containing protein</fullName>
    </recommendedName>
</protein>
<dbReference type="AlphaFoldDB" id="A0A8H3DDS7"/>
<dbReference type="EMBL" id="CAJMXA010003879">
    <property type="protein sequence ID" value="CAE6519114.1"/>
    <property type="molecule type" value="Genomic_DNA"/>
</dbReference>
<dbReference type="CDD" id="cd06257">
    <property type="entry name" value="DnaJ"/>
    <property type="match status" value="1"/>
</dbReference>
<dbReference type="Pfam" id="PF00226">
    <property type="entry name" value="DnaJ"/>
    <property type="match status" value="1"/>
</dbReference>
<feature type="domain" description="J" evidence="2">
    <location>
        <begin position="74"/>
        <end position="138"/>
    </location>
</feature>
<dbReference type="PRINTS" id="PR00625">
    <property type="entry name" value="JDOMAIN"/>
</dbReference>
<dbReference type="PROSITE" id="PS50076">
    <property type="entry name" value="DNAJ_2"/>
    <property type="match status" value="1"/>
</dbReference>
<dbReference type="Proteomes" id="UP000663853">
    <property type="component" value="Unassembled WGS sequence"/>
</dbReference>
<evidence type="ECO:0000259" key="2">
    <source>
        <dbReference type="PROSITE" id="PS50076"/>
    </source>
</evidence>